<dbReference type="Pfam" id="PF12833">
    <property type="entry name" value="HTH_18"/>
    <property type="match status" value="1"/>
</dbReference>
<comment type="caution">
    <text evidence="5">The sequence shown here is derived from an EMBL/GenBank/DDBJ whole genome shotgun (WGS) entry which is preliminary data.</text>
</comment>
<dbReference type="EMBL" id="BAABAB010000014">
    <property type="protein sequence ID" value="GAA3618554.1"/>
    <property type="molecule type" value="Genomic_DNA"/>
</dbReference>
<evidence type="ECO:0000256" key="1">
    <source>
        <dbReference type="ARBA" id="ARBA00023015"/>
    </source>
</evidence>
<evidence type="ECO:0000256" key="2">
    <source>
        <dbReference type="ARBA" id="ARBA00023125"/>
    </source>
</evidence>
<evidence type="ECO:0000313" key="6">
    <source>
        <dbReference type="Proteomes" id="UP001501490"/>
    </source>
</evidence>
<evidence type="ECO:0000313" key="5">
    <source>
        <dbReference type="EMBL" id="GAA3618554.1"/>
    </source>
</evidence>
<dbReference type="InterPro" id="IPR018060">
    <property type="entry name" value="HTH_AraC"/>
</dbReference>
<dbReference type="PANTHER" id="PTHR46796">
    <property type="entry name" value="HTH-TYPE TRANSCRIPTIONAL ACTIVATOR RHAS-RELATED"/>
    <property type="match status" value="1"/>
</dbReference>
<dbReference type="CDD" id="cd06986">
    <property type="entry name" value="cupin_MmsR-like_N"/>
    <property type="match status" value="1"/>
</dbReference>
<keyword evidence="6" id="KW-1185">Reference proteome</keyword>
<dbReference type="Pfam" id="PF02311">
    <property type="entry name" value="AraC_binding"/>
    <property type="match status" value="1"/>
</dbReference>
<dbReference type="SMART" id="SM00342">
    <property type="entry name" value="HTH_ARAC"/>
    <property type="match status" value="1"/>
</dbReference>
<keyword evidence="2" id="KW-0238">DNA-binding</keyword>
<dbReference type="InterPro" id="IPR009057">
    <property type="entry name" value="Homeodomain-like_sf"/>
</dbReference>
<sequence length="293" mass="31607">MFIRDGFPGQRLHVLPAPLVQQAAGRVPTSRLLVTDAGYFPHAAMHGRVRRSGAAQAIVIMCADGSGWCELDGLRHDVGPGEVLVIPPRLPHRYYADAERPWSIWWLHVTGEDVPDLLTAIGLSAGSPTATMADPIGMFALAEAVCDVLARDETSASLTAAAGAAWHLLAKLAAERDGRSNGRAPISRVQDHLREHLAAPVDVSALAELAGFSPSHFSARFKAVTGFSVTEYVKRLRMARARQLLITSDHTVAEIAAAVGYADAFYFSRQFHAVSGLSPRAFRDRNAQEVLLS</sequence>
<dbReference type="SUPFAM" id="SSF51215">
    <property type="entry name" value="Regulatory protein AraC"/>
    <property type="match status" value="1"/>
</dbReference>
<organism evidence="5 6">
    <name type="scientific">Microlunatus ginsengisoli</name>
    <dbReference type="NCBI Taxonomy" id="363863"/>
    <lineage>
        <taxon>Bacteria</taxon>
        <taxon>Bacillati</taxon>
        <taxon>Actinomycetota</taxon>
        <taxon>Actinomycetes</taxon>
        <taxon>Propionibacteriales</taxon>
        <taxon>Propionibacteriaceae</taxon>
        <taxon>Microlunatus</taxon>
    </lineage>
</organism>
<name>A0ABP6ZSE2_9ACTN</name>
<feature type="domain" description="HTH araC/xylS-type" evidence="4">
    <location>
        <begin position="187"/>
        <end position="285"/>
    </location>
</feature>
<dbReference type="SUPFAM" id="SSF46689">
    <property type="entry name" value="Homeodomain-like"/>
    <property type="match status" value="2"/>
</dbReference>
<keyword evidence="1" id="KW-0805">Transcription regulation</keyword>
<keyword evidence="3" id="KW-0804">Transcription</keyword>
<reference evidence="6" key="1">
    <citation type="journal article" date="2019" name="Int. J. Syst. Evol. Microbiol.">
        <title>The Global Catalogue of Microorganisms (GCM) 10K type strain sequencing project: providing services to taxonomists for standard genome sequencing and annotation.</title>
        <authorList>
            <consortium name="The Broad Institute Genomics Platform"/>
            <consortium name="The Broad Institute Genome Sequencing Center for Infectious Disease"/>
            <person name="Wu L."/>
            <person name="Ma J."/>
        </authorList>
    </citation>
    <scope>NUCLEOTIDE SEQUENCE [LARGE SCALE GENOMIC DNA]</scope>
    <source>
        <strain evidence="6">JCM 16929</strain>
    </source>
</reference>
<dbReference type="PROSITE" id="PS01124">
    <property type="entry name" value="HTH_ARAC_FAMILY_2"/>
    <property type="match status" value="1"/>
</dbReference>
<dbReference type="PANTHER" id="PTHR46796:SF7">
    <property type="entry name" value="ARAC FAMILY TRANSCRIPTIONAL REGULATOR"/>
    <property type="match status" value="1"/>
</dbReference>
<evidence type="ECO:0000256" key="3">
    <source>
        <dbReference type="ARBA" id="ARBA00023163"/>
    </source>
</evidence>
<dbReference type="Gene3D" id="1.10.10.60">
    <property type="entry name" value="Homeodomain-like"/>
    <property type="match status" value="2"/>
</dbReference>
<dbReference type="InterPro" id="IPR050204">
    <property type="entry name" value="AraC_XylS_family_regulators"/>
</dbReference>
<dbReference type="Proteomes" id="UP001501490">
    <property type="component" value="Unassembled WGS sequence"/>
</dbReference>
<proteinExistence type="predicted"/>
<evidence type="ECO:0000259" key="4">
    <source>
        <dbReference type="PROSITE" id="PS01124"/>
    </source>
</evidence>
<dbReference type="InterPro" id="IPR003313">
    <property type="entry name" value="AraC-bd"/>
</dbReference>
<gene>
    <name evidence="5" type="ORF">GCM10022236_21070</name>
</gene>
<protein>
    <submittedName>
        <fullName evidence="5">AraC family transcriptional regulator</fullName>
    </submittedName>
</protein>
<dbReference type="InterPro" id="IPR037923">
    <property type="entry name" value="HTH-like"/>
</dbReference>
<dbReference type="Gene3D" id="2.60.120.280">
    <property type="entry name" value="Regulatory protein AraC"/>
    <property type="match status" value="1"/>
</dbReference>
<dbReference type="RefSeq" id="WP_344804176.1">
    <property type="nucleotide sequence ID" value="NZ_BAABAB010000014.1"/>
</dbReference>
<accession>A0ABP6ZSE2</accession>